<evidence type="ECO:0000259" key="1">
    <source>
        <dbReference type="Pfam" id="PF13452"/>
    </source>
</evidence>
<evidence type="ECO:0000313" key="3">
    <source>
        <dbReference type="Proteomes" id="UP000030408"/>
    </source>
</evidence>
<accession>A0A0A3HQY9</accession>
<gene>
    <name evidence="2" type="ORF">CD33_13445</name>
</gene>
<keyword evidence="3" id="KW-1185">Reference proteome</keyword>
<dbReference type="AlphaFoldDB" id="A0A0A3HQY9"/>
<dbReference type="Gene3D" id="3.10.129.10">
    <property type="entry name" value="Hotdog Thioesterase"/>
    <property type="match status" value="1"/>
</dbReference>
<dbReference type="InterPro" id="IPR016709">
    <property type="entry name" value="HadA-like"/>
</dbReference>
<evidence type="ECO:0000313" key="2">
    <source>
        <dbReference type="EMBL" id="KGR74779.1"/>
    </source>
</evidence>
<dbReference type="Proteomes" id="UP000030408">
    <property type="component" value="Unassembled WGS sequence"/>
</dbReference>
<proteinExistence type="predicted"/>
<dbReference type="STRING" id="1384057.CD33_13445"/>
<dbReference type="CDD" id="cd03441">
    <property type="entry name" value="R_hydratase_like"/>
    <property type="match status" value="1"/>
</dbReference>
<organism evidence="2 3">
    <name type="scientific">Ureibacillus sinduriensis BLB-1 = JCM 15800</name>
    <dbReference type="NCBI Taxonomy" id="1384057"/>
    <lineage>
        <taxon>Bacteria</taxon>
        <taxon>Bacillati</taxon>
        <taxon>Bacillota</taxon>
        <taxon>Bacilli</taxon>
        <taxon>Bacillales</taxon>
        <taxon>Caryophanaceae</taxon>
        <taxon>Ureibacillus</taxon>
    </lineage>
</organism>
<reference evidence="2 3" key="1">
    <citation type="submission" date="2014-02" db="EMBL/GenBank/DDBJ databases">
        <title>Draft genome sequence of Lysinibacillus sinduriensis JCM 15800.</title>
        <authorList>
            <person name="Zhang F."/>
            <person name="Wang G."/>
            <person name="Zhang L."/>
        </authorList>
    </citation>
    <scope>NUCLEOTIDE SEQUENCE [LARGE SCALE GENOMIC DNA]</scope>
    <source>
        <strain evidence="2 3">JCM 15800</strain>
    </source>
</reference>
<dbReference type="Pfam" id="PF13452">
    <property type="entry name" value="FAS1_DH_region"/>
    <property type="match status" value="1"/>
</dbReference>
<sequence>MFREYIGLTSSKTRNVIERELVRRFAESIGDAHPIYIDEEFGRQSRFGANIAPPTFPRVLRSGSIEGLKLPLKGLIHGEQIYHYKRPLLVGEEVFCYSKIEDYYEKEGSTGKMGFLKMKRYGEDSHGQLIFTEESITIITETVRRSLNV</sequence>
<dbReference type="OrthoDB" id="160199at2"/>
<dbReference type="eggNOG" id="COG2030">
    <property type="taxonomic scope" value="Bacteria"/>
</dbReference>
<dbReference type="EMBL" id="JPVO01000053">
    <property type="protein sequence ID" value="KGR74779.1"/>
    <property type="molecule type" value="Genomic_DNA"/>
</dbReference>
<dbReference type="RefSeq" id="WP_036201350.1">
    <property type="nucleotide sequence ID" value="NZ_AVCY01000003.1"/>
</dbReference>
<feature type="domain" description="FAS1-like dehydratase" evidence="1">
    <location>
        <begin position="6"/>
        <end position="132"/>
    </location>
</feature>
<dbReference type="InterPro" id="IPR029069">
    <property type="entry name" value="HotDog_dom_sf"/>
</dbReference>
<protein>
    <submittedName>
        <fullName evidence="2">Dehydratase</fullName>
    </submittedName>
</protein>
<dbReference type="PIRSF" id="PIRSF018072">
    <property type="entry name" value="UCP018072"/>
    <property type="match status" value="1"/>
</dbReference>
<comment type="caution">
    <text evidence="2">The sequence shown here is derived from an EMBL/GenBank/DDBJ whole genome shotgun (WGS) entry which is preliminary data.</text>
</comment>
<name>A0A0A3HQY9_9BACL</name>
<dbReference type="SUPFAM" id="SSF54637">
    <property type="entry name" value="Thioesterase/thiol ester dehydrase-isomerase"/>
    <property type="match status" value="1"/>
</dbReference>
<dbReference type="InterPro" id="IPR039569">
    <property type="entry name" value="FAS1-like_DH_region"/>
</dbReference>